<protein>
    <submittedName>
        <fullName evidence="2">Uncharacterized protein</fullName>
    </submittedName>
</protein>
<keyword evidence="1" id="KW-0472">Membrane</keyword>
<feature type="transmembrane region" description="Helical" evidence="1">
    <location>
        <begin position="74"/>
        <end position="100"/>
    </location>
</feature>
<reference evidence="2" key="1">
    <citation type="journal article" date="2019" name="Sci. Rep.">
        <title>Draft genome of Tanacetum cinerariifolium, the natural source of mosquito coil.</title>
        <authorList>
            <person name="Yamashiro T."/>
            <person name="Shiraishi A."/>
            <person name="Satake H."/>
            <person name="Nakayama K."/>
        </authorList>
    </citation>
    <scope>NUCLEOTIDE SEQUENCE</scope>
</reference>
<dbReference type="EMBL" id="BKCJ010009024">
    <property type="protein sequence ID" value="GEU85041.1"/>
    <property type="molecule type" value="Genomic_DNA"/>
</dbReference>
<organism evidence="2">
    <name type="scientific">Tanacetum cinerariifolium</name>
    <name type="common">Dalmatian daisy</name>
    <name type="synonym">Chrysanthemum cinerariifolium</name>
    <dbReference type="NCBI Taxonomy" id="118510"/>
    <lineage>
        <taxon>Eukaryota</taxon>
        <taxon>Viridiplantae</taxon>
        <taxon>Streptophyta</taxon>
        <taxon>Embryophyta</taxon>
        <taxon>Tracheophyta</taxon>
        <taxon>Spermatophyta</taxon>
        <taxon>Magnoliopsida</taxon>
        <taxon>eudicotyledons</taxon>
        <taxon>Gunneridae</taxon>
        <taxon>Pentapetalae</taxon>
        <taxon>asterids</taxon>
        <taxon>campanulids</taxon>
        <taxon>Asterales</taxon>
        <taxon>Asteraceae</taxon>
        <taxon>Asteroideae</taxon>
        <taxon>Anthemideae</taxon>
        <taxon>Anthemidinae</taxon>
        <taxon>Tanacetum</taxon>
    </lineage>
</organism>
<evidence type="ECO:0000313" key="2">
    <source>
        <dbReference type="EMBL" id="GEU85041.1"/>
    </source>
</evidence>
<evidence type="ECO:0000256" key="1">
    <source>
        <dbReference type="SAM" id="Phobius"/>
    </source>
</evidence>
<dbReference type="AlphaFoldDB" id="A0A6L2NFL2"/>
<gene>
    <name evidence="2" type="ORF">Tci_057019</name>
</gene>
<comment type="caution">
    <text evidence="2">The sequence shown here is derived from an EMBL/GenBank/DDBJ whole genome shotgun (WGS) entry which is preliminary data.</text>
</comment>
<feature type="transmembrane region" description="Helical" evidence="1">
    <location>
        <begin position="46"/>
        <end position="67"/>
    </location>
</feature>
<sequence>MIKIIAWCLGVLNLQGVFQKIVSSGWSFVFALDSARSYVLQVVDTVYRLFLVVGLLFFAVLVILVVVVAIVRVVIVVVIIGIVVVVGGVSFILELSFVIIGNPSMKTSMSFSEFGTMFGHKSANSWNLLISRAILIGQEPFQFSPSDLVDLLYSNRFGIGIPPGQGILNESTSSKFDFAVLGTDATRKYQFSSFKPMNEINSSFCTIEVERLAAHKLLSGGGVVDLTRDKDPTDEDGDIGIGDSIGVSMSLGEIFSKGKKSRELNIGDSDNTRDGDTIFGEKTSVAKRYLVKSFEESGKVFPGKQGGDVACLVTKRWKGGACKLLCMVVVMSYRWWGAWLGFKMGKMVGNGSWVEVVHEVNEVFEAEEDIDYEDIDSGTGSDNEVVRKKAIRQLGKINKVAFCKI</sequence>
<accession>A0A6L2NFL2</accession>
<keyword evidence="1" id="KW-1133">Transmembrane helix</keyword>
<name>A0A6L2NFL2_TANCI</name>
<proteinExistence type="predicted"/>
<keyword evidence="1" id="KW-0812">Transmembrane</keyword>